<dbReference type="EMBL" id="QUMU01000005">
    <property type="protein sequence ID" value="REG32096.1"/>
    <property type="molecule type" value="Genomic_DNA"/>
</dbReference>
<dbReference type="InterPro" id="IPR050505">
    <property type="entry name" value="WDR55/POC1"/>
</dbReference>
<dbReference type="KEGG" id="age:AA314_08219"/>
<dbReference type="InterPro" id="IPR001680">
    <property type="entry name" value="WD40_rpt"/>
</dbReference>
<feature type="domain" description="NACHT" evidence="5">
    <location>
        <begin position="39"/>
        <end position="173"/>
    </location>
</feature>
<dbReference type="PROSITE" id="PS50837">
    <property type="entry name" value="NACHT"/>
    <property type="match status" value="1"/>
</dbReference>
<evidence type="ECO:0000313" key="7">
    <source>
        <dbReference type="EMBL" id="REG32096.1"/>
    </source>
</evidence>
<feature type="repeat" description="WD" evidence="3">
    <location>
        <begin position="763"/>
        <end position="804"/>
    </location>
</feature>
<dbReference type="PROSITE" id="PS50082">
    <property type="entry name" value="WD_REPEATS_2"/>
    <property type="match status" value="10"/>
</dbReference>
<dbReference type="SUPFAM" id="SSF52540">
    <property type="entry name" value="P-loop containing nucleoside triphosphate hydrolases"/>
    <property type="match status" value="1"/>
</dbReference>
<dbReference type="InterPro" id="IPR011047">
    <property type="entry name" value="Quinoprotein_ADH-like_sf"/>
</dbReference>
<feature type="region of interest" description="Disordered" evidence="4">
    <location>
        <begin position="509"/>
        <end position="530"/>
    </location>
</feature>
<feature type="repeat" description="WD" evidence="3">
    <location>
        <begin position="638"/>
        <end position="679"/>
    </location>
</feature>
<reference evidence="6 8" key="1">
    <citation type="submission" date="2015-05" db="EMBL/GenBank/DDBJ databases">
        <title>Genome assembly of Archangium gephyra DSM 2261.</title>
        <authorList>
            <person name="Sharma G."/>
            <person name="Subramanian S."/>
        </authorList>
    </citation>
    <scope>NUCLEOTIDE SEQUENCE [LARGE SCALE GENOMIC DNA]</scope>
    <source>
        <strain evidence="6 8">DSM 2261</strain>
    </source>
</reference>
<evidence type="ECO:0000256" key="3">
    <source>
        <dbReference type="PROSITE-ProRule" id="PRU00221"/>
    </source>
</evidence>
<dbReference type="InterPro" id="IPR041664">
    <property type="entry name" value="AAA_16"/>
</dbReference>
<protein>
    <submittedName>
        <fullName evidence="6">DNA gyrase subunit A</fullName>
    </submittedName>
    <submittedName>
        <fullName evidence="7">WD40 repeat protein</fullName>
    </submittedName>
</protein>
<dbReference type="Proteomes" id="UP000256345">
    <property type="component" value="Unassembled WGS sequence"/>
</dbReference>
<dbReference type="Proteomes" id="UP000035579">
    <property type="component" value="Chromosome"/>
</dbReference>
<evidence type="ECO:0000259" key="5">
    <source>
        <dbReference type="PROSITE" id="PS50837"/>
    </source>
</evidence>
<feature type="repeat" description="WD" evidence="3">
    <location>
        <begin position="596"/>
        <end position="637"/>
    </location>
</feature>
<dbReference type="Gene3D" id="3.40.50.300">
    <property type="entry name" value="P-loop containing nucleotide triphosphate hydrolases"/>
    <property type="match status" value="1"/>
</dbReference>
<name>A0AAC8QFS2_9BACT</name>
<dbReference type="InterPro" id="IPR019775">
    <property type="entry name" value="WD40_repeat_CS"/>
</dbReference>
<dbReference type="SUPFAM" id="SSF50998">
    <property type="entry name" value="Quinoprotein alcohol dehydrogenase-like"/>
    <property type="match status" value="2"/>
</dbReference>
<dbReference type="Gene3D" id="2.130.10.10">
    <property type="entry name" value="YVTN repeat-like/Quinoprotein amine dehydrogenase"/>
    <property type="match status" value="4"/>
</dbReference>
<organism evidence="6 8">
    <name type="scientific">Archangium gephyra</name>
    <dbReference type="NCBI Taxonomy" id="48"/>
    <lineage>
        <taxon>Bacteria</taxon>
        <taxon>Pseudomonadati</taxon>
        <taxon>Myxococcota</taxon>
        <taxon>Myxococcia</taxon>
        <taxon>Myxococcales</taxon>
        <taxon>Cystobacterineae</taxon>
        <taxon>Archangiaceae</taxon>
        <taxon>Archangium</taxon>
    </lineage>
</organism>
<keyword evidence="9" id="KW-1185">Reference proteome</keyword>
<feature type="repeat" description="WD" evidence="3">
    <location>
        <begin position="937"/>
        <end position="978"/>
    </location>
</feature>
<dbReference type="Pfam" id="PF00400">
    <property type="entry name" value="WD40"/>
    <property type="match status" value="13"/>
</dbReference>
<dbReference type="Pfam" id="PF13191">
    <property type="entry name" value="AAA_16"/>
    <property type="match status" value="1"/>
</dbReference>
<evidence type="ECO:0000256" key="4">
    <source>
        <dbReference type="SAM" id="MobiDB-lite"/>
    </source>
</evidence>
<accession>A0AAC8QFS2</accession>
<dbReference type="PRINTS" id="PR00320">
    <property type="entry name" value="GPROTEINBRPT"/>
</dbReference>
<feature type="repeat" description="WD" evidence="3">
    <location>
        <begin position="979"/>
        <end position="1020"/>
    </location>
</feature>
<reference evidence="7 9" key="2">
    <citation type="submission" date="2018-08" db="EMBL/GenBank/DDBJ databases">
        <title>Genomic Encyclopedia of Archaeal and Bacterial Type Strains, Phase II (KMG-II): from individual species to whole genera.</title>
        <authorList>
            <person name="Goeker M."/>
        </authorList>
    </citation>
    <scope>NUCLEOTIDE SEQUENCE [LARGE SCALE GENOMIC DNA]</scope>
    <source>
        <strain evidence="7 9">DSM 2261</strain>
    </source>
</reference>
<dbReference type="RefSeq" id="WP_053067105.1">
    <property type="nucleotide sequence ID" value="NZ_CP011509.1"/>
</dbReference>
<feature type="repeat" description="WD" evidence="3">
    <location>
        <begin position="513"/>
        <end position="554"/>
    </location>
</feature>
<dbReference type="PROSITE" id="PS00678">
    <property type="entry name" value="WD_REPEATS_1"/>
    <property type="match status" value="3"/>
</dbReference>
<dbReference type="InterPro" id="IPR015943">
    <property type="entry name" value="WD40/YVTN_repeat-like_dom_sf"/>
</dbReference>
<dbReference type="SMART" id="SM00320">
    <property type="entry name" value="WD40"/>
    <property type="match status" value="14"/>
</dbReference>
<evidence type="ECO:0000313" key="6">
    <source>
        <dbReference type="EMBL" id="AKJ06593.1"/>
    </source>
</evidence>
<dbReference type="InterPro" id="IPR007111">
    <property type="entry name" value="NACHT_NTPase"/>
</dbReference>
<dbReference type="EMBL" id="CP011509">
    <property type="protein sequence ID" value="AKJ06593.1"/>
    <property type="molecule type" value="Genomic_DNA"/>
</dbReference>
<feature type="repeat" description="WD" evidence="3">
    <location>
        <begin position="805"/>
        <end position="846"/>
    </location>
</feature>
<evidence type="ECO:0000256" key="2">
    <source>
        <dbReference type="ARBA" id="ARBA00022737"/>
    </source>
</evidence>
<dbReference type="CDD" id="cd00200">
    <property type="entry name" value="WD40"/>
    <property type="match status" value="2"/>
</dbReference>
<feature type="repeat" description="WD" evidence="3">
    <location>
        <begin position="895"/>
        <end position="936"/>
    </location>
</feature>
<dbReference type="Pfam" id="PF13289">
    <property type="entry name" value="SIR2_2"/>
    <property type="match status" value="1"/>
</dbReference>
<keyword evidence="2" id="KW-0677">Repeat</keyword>
<evidence type="ECO:0000256" key="1">
    <source>
        <dbReference type="ARBA" id="ARBA00022574"/>
    </source>
</evidence>
<feature type="repeat" description="WD" evidence="3">
    <location>
        <begin position="728"/>
        <end position="762"/>
    </location>
</feature>
<evidence type="ECO:0000313" key="8">
    <source>
        <dbReference type="Proteomes" id="UP000035579"/>
    </source>
</evidence>
<gene>
    <name evidence="6" type="ORF">AA314_08219</name>
    <name evidence="7" type="ORF">ATI61_105423</name>
</gene>
<proteinExistence type="predicted"/>
<dbReference type="InterPro" id="IPR020472">
    <property type="entry name" value="WD40_PAC1"/>
</dbReference>
<sequence>MASDIIDFQAERGRHESLLGRADVMAELNELLLGGALRGWVLVKGGPGMGKSALLAEWLKQRESAGLPVPPHHFLRRGVEDWDRPEVVKRNLVAQVEMLYPELADSTARPESRLRELLQRVSEQRLKSRNERLVLVVDGLDEVEGEPDGSNPLSRFLPHVLPSGVKFLCASKPTYPNLSWLEARDGVRIIDLDGERWAGSNKNVVRQYWEHLAPRFLPPLTPAFVKEAVQRAEGNVLYAVKLAEWLQEQPVANRRAELLPRGLEALLDESWVRIQQLPGELRKLVIEGLGVVAVAREALPLSLLAEVAQWKDGADGDRFLRVARSFLLEESGHERGEKAWRPFHESFRSFILSKLGRERERNVHRRLAEYLCQPSSESSARSFRWSYALRHGVTHWLTIDRWEQALRLFTHLGYLAERCRVAGVLSLEDALLEATVAGPEDEREIPRALLRAVQAESHHLRTEPGSLPLLVYNRLRSSGWAKTRIEKTLCFPDGLPALRLRHPVKTGGNARTLEGHEAGVNGGAVTPDGRHVVSASDDGSLKVWELETGRVVATLEGHGEGVNGCVVTPDGRHVVSVSWNKTKVWDVETGREVATLEGHGAFLRGCAVTPDGRHVVSASEDGTLTVWAWESGREVVTLKGHEASVTGCAVTPDGRHVVSASGDRTLKVWELETGREVALLKGHDEGVNGCAVTPDGRHVVSVSWGKTKVWEWEMGREVAELKWLGTSVNGCAVTPDGRHVLLASEDGLLKVWEWKTGRVVAELKGHGERVNGCAVTPDGQRVVSASGDRTLKVWEWETGQESAELEGHGGWVTGCAVTPDRRHVVSASSDGSLKVWELETGREVATLKGDGAGVNGCAVTPDGRHVVAAFSEPETAVGGMLKVWEWKTGRVVAELKGHKGSVTGCAVMPDGGHVVSSSGDGTLKVWEWETGRVVAILEGHRDWVTGCAVTPDGGHVVSSSWDKTLKVWEWETGRVVATMEGHRDWVNGCAVTPDGRHIVSASQDRTLKVWEWETGRVVATLEGHGASVDGCAVTPDGRHVVSASQDRSLKVWTLKTERCLHTLHGVDAFLSVSSMPHVICAGDALGNVWIVEMEPEVPRTSPAATNTPSPGPTMSVSFPKPVLDAYRTHSLALFIGSGLSLGRDVKGNLPTWSQLPLRLLDACERLGSLDAQVIQDWRNLFKGRMSLEFMLAQLGSLRAALGSDYPKALDAIFRPSDAAPGSAHQSVVRLGVRAILTTNYDPLIEEVGETPRRQVYTWRDSDKALRDLESGRNVLLKVHGTAEHHESVVMTELEYHKARSDASYQKILSHLLQGYTFLFIGYGMNDPLDLDLVLKWNADAFKSAARRHYALLKDPSDNERDRYEREYKIRVIPYGDHAQLPAILEEFQRVAAG</sequence>
<dbReference type="PANTHER" id="PTHR44019:SF8">
    <property type="entry name" value="POC1 CENTRIOLAR PROTEIN HOMOLOG"/>
    <property type="match status" value="1"/>
</dbReference>
<keyword evidence="1 3" id="KW-0853">WD repeat</keyword>
<dbReference type="PANTHER" id="PTHR44019">
    <property type="entry name" value="WD REPEAT-CONTAINING PROTEIN 55"/>
    <property type="match status" value="1"/>
</dbReference>
<dbReference type="PROSITE" id="PS50294">
    <property type="entry name" value="WD_REPEATS_REGION"/>
    <property type="match status" value="9"/>
</dbReference>
<evidence type="ECO:0000313" key="9">
    <source>
        <dbReference type="Proteomes" id="UP000256345"/>
    </source>
</evidence>
<feature type="repeat" description="WD" evidence="3">
    <location>
        <begin position="1021"/>
        <end position="1062"/>
    </location>
</feature>
<dbReference type="InterPro" id="IPR027417">
    <property type="entry name" value="P-loop_NTPase"/>
</dbReference>